<reference evidence="3" key="1">
    <citation type="submission" date="2021-10" db="EMBL/GenBank/DDBJ databases">
        <title>Tropical sea cucumber genome reveals ecological adaptation and Cuvierian tubules defense mechanism.</title>
        <authorList>
            <person name="Chen T."/>
        </authorList>
    </citation>
    <scope>NUCLEOTIDE SEQUENCE</scope>
    <source>
        <strain evidence="3">Nanhai2018</strain>
        <tissue evidence="3">Muscle</tissue>
    </source>
</reference>
<dbReference type="AlphaFoldDB" id="A0A9Q1C133"/>
<dbReference type="GO" id="GO:0016757">
    <property type="term" value="F:glycosyltransferase activity"/>
    <property type="evidence" value="ECO:0007669"/>
    <property type="project" value="TreeGrafter"/>
</dbReference>
<dbReference type="OrthoDB" id="1712432at2759"/>
<sequence>MRCASATKRLLIYIPLIPAALLLFKFAIVEDLTYLQPRPTQRSYVPSFSHNTSSNQMDFYEALDKFANSTVILTSTNAAFLPFAQNWVEYARRIPNLPPIIIVAEDEIAYDVMGKYPELTTVMSKRYRSPTERLKYLSKEYIKLINKRPTYIKRMLEKNINVLFSDVDTIWLDDPFPYLGGNYDVILQEDQPKPELVYCAGFIYFRATEATKKFVEAWLKHLAKYRNQKPDQKILNLELEKAQNLKTKVLNVELFPNGKNFFDRSWRSRHRVRPVIIHNNWVETLREKYERFDSLNLWLIPRPTLTPLSLSVLLNKHLV</sequence>
<dbReference type="InterPro" id="IPR029044">
    <property type="entry name" value="Nucleotide-diphossugar_trans"/>
</dbReference>
<evidence type="ECO:0000259" key="2">
    <source>
        <dbReference type="Pfam" id="PF03407"/>
    </source>
</evidence>
<dbReference type="Proteomes" id="UP001152320">
    <property type="component" value="Chromosome 9"/>
</dbReference>
<dbReference type="PANTHER" id="PTHR47032:SF1">
    <property type="entry name" value="UDP-D-XYLOSE:L-FUCOSE ALPHA-1,3-D-XYLOSYLTRANSFERASE-RELATED"/>
    <property type="match status" value="1"/>
</dbReference>
<evidence type="ECO:0000313" key="4">
    <source>
        <dbReference type="Proteomes" id="UP001152320"/>
    </source>
</evidence>
<organism evidence="3 4">
    <name type="scientific">Holothuria leucospilota</name>
    <name type="common">Black long sea cucumber</name>
    <name type="synonym">Mertensiothuria leucospilota</name>
    <dbReference type="NCBI Taxonomy" id="206669"/>
    <lineage>
        <taxon>Eukaryota</taxon>
        <taxon>Metazoa</taxon>
        <taxon>Echinodermata</taxon>
        <taxon>Eleutherozoa</taxon>
        <taxon>Echinozoa</taxon>
        <taxon>Holothuroidea</taxon>
        <taxon>Aspidochirotacea</taxon>
        <taxon>Aspidochirotida</taxon>
        <taxon>Holothuriidae</taxon>
        <taxon>Holothuria</taxon>
    </lineage>
</organism>
<evidence type="ECO:0000256" key="1">
    <source>
        <dbReference type="ARBA" id="ARBA00007033"/>
    </source>
</evidence>
<gene>
    <name evidence="3" type="ORF">HOLleu_19965</name>
</gene>
<dbReference type="GO" id="GO:0005794">
    <property type="term" value="C:Golgi apparatus"/>
    <property type="evidence" value="ECO:0007669"/>
    <property type="project" value="TreeGrafter"/>
</dbReference>
<protein>
    <submittedName>
        <fullName evidence="3">UDP-D-xylose:L-fucose alpha-1,3-D-xylosyltransferase</fullName>
    </submittedName>
</protein>
<keyword evidence="4" id="KW-1185">Reference proteome</keyword>
<comment type="similarity">
    <text evidence="1">Belongs to the glycosyltransferase 77 family.</text>
</comment>
<dbReference type="EMBL" id="JAIZAY010000009">
    <property type="protein sequence ID" value="KAJ8036096.1"/>
    <property type="molecule type" value="Genomic_DNA"/>
</dbReference>
<proteinExistence type="inferred from homology"/>
<accession>A0A9Q1C133</accession>
<dbReference type="InterPro" id="IPR005069">
    <property type="entry name" value="Nucl-diP-sugar_transferase"/>
</dbReference>
<name>A0A9Q1C133_HOLLE</name>
<feature type="domain" description="Nucleotide-diphospho-sugar transferase" evidence="2">
    <location>
        <begin position="97"/>
        <end position="292"/>
    </location>
</feature>
<evidence type="ECO:0000313" key="3">
    <source>
        <dbReference type="EMBL" id="KAJ8036096.1"/>
    </source>
</evidence>
<dbReference type="PANTHER" id="PTHR47032">
    <property type="entry name" value="UDP-D-XYLOSE:L-FUCOSE ALPHA-1,3-D-XYLOSYLTRANSFERASE-RELATED"/>
    <property type="match status" value="1"/>
</dbReference>
<dbReference type="InterPro" id="IPR052636">
    <property type="entry name" value="UDP-D-xylose:L-fucose_XylT"/>
</dbReference>
<dbReference type="Pfam" id="PF03407">
    <property type="entry name" value="Nucleotid_trans"/>
    <property type="match status" value="1"/>
</dbReference>
<comment type="caution">
    <text evidence="3">The sequence shown here is derived from an EMBL/GenBank/DDBJ whole genome shotgun (WGS) entry which is preliminary data.</text>
</comment>
<dbReference type="SUPFAM" id="SSF53448">
    <property type="entry name" value="Nucleotide-diphospho-sugar transferases"/>
    <property type="match status" value="1"/>
</dbReference>